<evidence type="ECO:0000313" key="2">
    <source>
        <dbReference type="Proteomes" id="UP000631114"/>
    </source>
</evidence>
<accession>A0A835LE90</accession>
<evidence type="ECO:0000313" key="1">
    <source>
        <dbReference type="EMBL" id="KAF9592298.1"/>
    </source>
</evidence>
<name>A0A835LE90_9MAGN</name>
<proteinExistence type="predicted"/>
<keyword evidence="2" id="KW-1185">Reference proteome</keyword>
<organism evidence="1 2">
    <name type="scientific">Coptis chinensis</name>
    <dbReference type="NCBI Taxonomy" id="261450"/>
    <lineage>
        <taxon>Eukaryota</taxon>
        <taxon>Viridiplantae</taxon>
        <taxon>Streptophyta</taxon>
        <taxon>Embryophyta</taxon>
        <taxon>Tracheophyta</taxon>
        <taxon>Spermatophyta</taxon>
        <taxon>Magnoliopsida</taxon>
        <taxon>Ranunculales</taxon>
        <taxon>Ranunculaceae</taxon>
        <taxon>Coptidoideae</taxon>
        <taxon>Coptis</taxon>
    </lineage>
</organism>
<reference evidence="1 2" key="1">
    <citation type="submission" date="2020-10" db="EMBL/GenBank/DDBJ databases">
        <title>The Coptis chinensis genome and diversification of protoberbering-type alkaloids.</title>
        <authorList>
            <person name="Wang B."/>
            <person name="Shu S."/>
            <person name="Song C."/>
            <person name="Liu Y."/>
        </authorList>
    </citation>
    <scope>NUCLEOTIDE SEQUENCE [LARGE SCALE GENOMIC DNA]</scope>
    <source>
        <strain evidence="1">HL-2020</strain>
        <tissue evidence="1">Leaf</tissue>
    </source>
</reference>
<comment type="caution">
    <text evidence="1">The sequence shown here is derived from an EMBL/GenBank/DDBJ whole genome shotgun (WGS) entry which is preliminary data.</text>
</comment>
<gene>
    <name evidence="1" type="ORF">IFM89_013524</name>
</gene>
<dbReference type="Proteomes" id="UP000631114">
    <property type="component" value="Unassembled WGS sequence"/>
</dbReference>
<protein>
    <submittedName>
        <fullName evidence="1">Uncharacterized protein</fullName>
    </submittedName>
</protein>
<dbReference type="EMBL" id="JADFTS010000008">
    <property type="protein sequence ID" value="KAF9592298.1"/>
    <property type="molecule type" value="Genomic_DNA"/>
</dbReference>
<sequence>MNSFLSSQEKSKEQNVLHQDKLASLGLGKVYTSQFPTTRLCGSANFPKLGPKVRSYLLMLLRMHRLVVETVDGSVVYRVL</sequence>
<dbReference type="AlphaFoldDB" id="A0A835LE90"/>